<feature type="transmembrane region" description="Helical" evidence="3">
    <location>
        <begin position="106"/>
        <end position="127"/>
    </location>
</feature>
<dbReference type="GO" id="GO:0016020">
    <property type="term" value="C:membrane"/>
    <property type="evidence" value="ECO:0007669"/>
    <property type="project" value="InterPro"/>
</dbReference>
<proteinExistence type="predicted"/>
<accession>A0A923MI53</accession>
<dbReference type="InterPro" id="IPR009825">
    <property type="entry name" value="ECF_substrate-spec-like"/>
</dbReference>
<feature type="transmembrane region" description="Helical" evidence="3">
    <location>
        <begin position="82"/>
        <end position="99"/>
    </location>
</feature>
<keyword evidence="2 3" id="KW-1133">Transmembrane helix</keyword>
<sequence length="186" mass="19741">MNRNEKNVNKLTMLGMMTALVFVSNYLRITMPIAIGGRTSFTLANIMCCLSGLLLGPVGGFASGLGSAIYDLTNPAYAPECWITFLTKGVMGMVAGLAMKDRETPAYGRCTVSAALGCVAYYILYFFKSFAYDGLLMGGLTASVAAAALPLKIPASLFNGAVAIILAPPLCVALRRSLKRTHIQLP</sequence>
<feature type="transmembrane region" description="Helical" evidence="3">
    <location>
        <begin position="153"/>
        <end position="174"/>
    </location>
</feature>
<dbReference type="PANTHER" id="PTHR37815">
    <property type="entry name" value="UPF0397 PROTEIN BC_2624-RELATED"/>
    <property type="match status" value="1"/>
</dbReference>
<keyword evidence="1 3" id="KW-0812">Transmembrane</keyword>
<reference evidence="4" key="1">
    <citation type="submission" date="2020-08" db="EMBL/GenBank/DDBJ databases">
        <title>Genome public.</title>
        <authorList>
            <person name="Liu C."/>
            <person name="Sun Q."/>
        </authorList>
    </citation>
    <scope>NUCLEOTIDE SEQUENCE</scope>
    <source>
        <strain evidence="4">BX15</strain>
    </source>
</reference>
<evidence type="ECO:0000256" key="2">
    <source>
        <dbReference type="ARBA" id="ARBA00022989"/>
    </source>
</evidence>
<feature type="transmembrane region" description="Helical" evidence="3">
    <location>
        <begin position="12"/>
        <end position="29"/>
    </location>
</feature>
<dbReference type="Gene3D" id="1.10.1760.20">
    <property type="match status" value="1"/>
</dbReference>
<feature type="transmembrane region" description="Helical" evidence="3">
    <location>
        <begin position="41"/>
        <end position="62"/>
    </location>
</feature>
<protein>
    <submittedName>
        <fullName evidence="4">ECF transporter S component</fullName>
    </submittedName>
</protein>
<comment type="caution">
    <text evidence="4">The sequence shown here is derived from an EMBL/GenBank/DDBJ whole genome shotgun (WGS) entry which is preliminary data.</text>
</comment>
<dbReference type="Proteomes" id="UP000620327">
    <property type="component" value="Unassembled WGS sequence"/>
</dbReference>
<organism evidence="4 5">
    <name type="scientific">Dysosmobacter segnis</name>
    <dbReference type="NCBI Taxonomy" id="2763042"/>
    <lineage>
        <taxon>Bacteria</taxon>
        <taxon>Bacillati</taxon>
        <taxon>Bacillota</taxon>
        <taxon>Clostridia</taxon>
        <taxon>Eubacteriales</taxon>
        <taxon>Oscillospiraceae</taxon>
        <taxon>Dysosmobacter</taxon>
    </lineage>
</organism>
<gene>
    <name evidence="4" type="ORF">H8Z83_07270</name>
</gene>
<dbReference type="Pfam" id="PF07155">
    <property type="entry name" value="ECF-ribofla_trS"/>
    <property type="match status" value="1"/>
</dbReference>
<dbReference type="EMBL" id="JACOQI010000005">
    <property type="protein sequence ID" value="MBC5770126.1"/>
    <property type="molecule type" value="Genomic_DNA"/>
</dbReference>
<keyword evidence="5" id="KW-1185">Reference proteome</keyword>
<dbReference type="PANTHER" id="PTHR37815:SF3">
    <property type="entry name" value="UPF0397 PROTEIN SPR0429"/>
    <property type="match status" value="1"/>
</dbReference>
<dbReference type="RefSeq" id="WP_187014415.1">
    <property type="nucleotide sequence ID" value="NZ_JACOQI010000005.1"/>
</dbReference>
<keyword evidence="3" id="KW-0472">Membrane</keyword>
<evidence type="ECO:0000313" key="4">
    <source>
        <dbReference type="EMBL" id="MBC5770126.1"/>
    </source>
</evidence>
<evidence type="ECO:0000256" key="1">
    <source>
        <dbReference type="ARBA" id="ARBA00022692"/>
    </source>
</evidence>
<name>A0A923MI53_9FIRM</name>
<evidence type="ECO:0000256" key="3">
    <source>
        <dbReference type="SAM" id="Phobius"/>
    </source>
</evidence>
<evidence type="ECO:0000313" key="5">
    <source>
        <dbReference type="Proteomes" id="UP000620327"/>
    </source>
</evidence>
<dbReference type="AlphaFoldDB" id="A0A923MI53"/>